<dbReference type="EMBL" id="GBRH01249142">
    <property type="protein sequence ID" value="JAD48753.1"/>
    <property type="molecule type" value="Transcribed_RNA"/>
</dbReference>
<dbReference type="AlphaFoldDB" id="A0A0A9AFU8"/>
<accession>A0A0A9AFU8</accession>
<sequence length="54" mass="6408">MLLLEMISKLSYKYTGAQFLLNVNRVVQIQKKHLHRFIFHLSFTITSFCFSSIN</sequence>
<proteinExistence type="predicted"/>
<organism evidence="1">
    <name type="scientific">Arundo donax</name>
    <name type="common">Giant reed</name>
    <name type="synonym">Donax arundinaceus</name>
    <dbReference type="NCBI Taxonomy" id="35708"/>
    <lineage>
        <taxon>Eukaryota</taxon>
        <taxon>Viridiplantae</taxon>
        <taxon>Streptophyta</taxon>
        <taxon>Embryophyta</taxon>
        <taxon>Tracheophyta</taxon>
        <taxon>Spermatophyta</taxon>
        <taxon>Magnoliopsida</taxon>
        <taxon>Liliopsida</taxon>
        <taxon>Poales</taxon>
        <taxon>Poaceae</taxon>
        <taxon>PACMAD clade</taxon>
        <taxon>Arundinoideae</taxon>
        <taxon>Arundineae</taxon>
        <taxon>Arundo</taxon>
    </lineage>
</organism>
<reference evidence="1" key="1">
    <citation type="submission" date="2014-09" db="EMBL/GenBank/DDBJ databases">
        <authorList>
            <person name="Magalhaes I.L.F."/>
            <person name="Oliveira U."/>
            <person name="Santos F.R."/>
            <person name="Vidigal T.H.D.A."/>
            <person name="Brescovit A.D."/>
            <person name="Santos A.J."/>
        </authorList>
    </citation>
    <scope>NUCLEOTIDE SEQUENCE</scope>
    <source>
        <tissue evidence="1">Shoot tissue taken approximately 20 cm above the soil surface</tissue>
    </source>
</reference>
<evidence type="ECO:0000313" key="1">
    <source>
        <dbReference type="EMBL" id="JAD48753.1"/>
    </source>
</evidence>
<protein>
    <submittedName>
        <fullName evidence="1">Uncharacterized protein</fullName>
    </submittedName>
</protein>
<reference evidence="1" key="2">
    <citation type="journal article" date="2015" name="Data Brief">
        <title>Shoot transcriptome of the giant reed, Arundo donax.</title>
        <authorList>
            <person name="Barrero R.A."/>
            <person name="Guerrero F.D."/>
            <person name="Moolhuijzen P."/>
            <person name="Goolsby J.A."/>
            <person name="Tidwell J."/>
            <person name="Bellgard S.E."/>
            <person name="Bellgard M.I."/>
        </authorList>
    </citation>
    <scope>NUCLEOTIDE SEQUENCE</scope>
    <source>
        <tissue evidence="1">Shoot tissue taken approximately 20 cm above the soil surface</tissue>
    </source>
</reference>
<name>A0A0A9AFU8_ARUDO</name>